<keyword evidence="2" id="KW-0472">Membrane</keyword>
<protein>
    <submittedName>
        <fullName evidence="3">Uncharacterized protein</fullName>
    </submittedName>
</protein>
<dbReference type="EMBL" id="CAAALY010246862">
    <property type="protein sequence ID" value="VEL34031.1"/>
    <property type="molecule type" value="Genomic_DNA"/>
</dbReference>
<reference evidence="3" key="1">
    <citation type="submission" date="2018-11" db="EMBL/GenBank/DDBJ databases">
        <authorList>
            <consortium name="Pathogen Informatics"/>
        </authorList>
    </citation>
    <scope>NUCLEOTIDE SEQUENCE</scope>
</reference>
<comment type="caution">
    <text evidence="3">The sequence shown here is derived from an EMBL/GenBank/DDBJ whole genome shotgun (WGS) entry which is preliminary data.</text>
</comment>
<accession>A0A3S5FFU6</accession>
<evidence type="ECO:0000313" key="3">
    <source>
        <dbReference type="EMBL" id="VEL34031.1"/>
    </source>
</evidence>
<feature type="compositionally biased region" description="Basic and acidic residues" evidence="1">
    <location>
        <begin position="86"/>
        <end position="97"/>
    </location>
</feature>
<feature type="transmembrane region" description="Helical" evidence="2">
    <location>
        <begin position="25"/>
        <end position="48"/>
    </location>
</feature>
<name>A0A3S5FFU6_9PLAT</name>
<proteinExistence type="predicted"/>
<keyword evidence="2" id="KW-1133">Transmembrane helix</keyword>
<dbReference type="Proteomes" id="UP000784294">
    <property type="component" value="Unassembled WGS sequence"/>
</dbReference>
<keyword evidence="4" id="KW-1185">Reference proteome</keyword>
<dbReference type="AlphaFoldDB" id="A0A3S5FFU6"/>
<keyword evidence="2" id="KW-0812">Transmembrane</keyword>
<organism evidence="3 4">
    <name type="scientific">Protopolystoma xenopodis</name>
    <dbReference type="NCBI Taxonomy" id="117903"/>
    <lineage>
        <taxon>Eukaryota</taxon>
        <taxon>Metazoa</taxon>
        <taxon>Spiralia</taxon>
        <taxon>Lophotrochozoa</taxon>
        <taxon>Platyhelminthes</taxon>
        <taxon>Monogenea</taxon>
        <taxon>Polyopisthocotylea</taxon>
        <taxon>Polystomatidea</taxon>
        <taxon>Polystomatidae</taxon>
        <taxon>Protopolystoma</taxon>
    </lineage>
</organism>
<evidence type="ECO:0000256" key="1">
    <source>
        <dbReference type="SAM" id="MobiDB-lite"/>
    </source>
</evidence>
<evidence type="ECO:0000313" key="4">
    <source>
        <dbReference type="Proteomes" id="UP000784294"/>
    </source>
</evidence>
<feature type="region of interest" description="Disordered" evidence="1">
    <location>
        <begin position="53"/>
        <end position="103"/>
    </location>
</feature>
<evidence type="ECO:0000256" key="2">
    <source>
        <dbReference type="SAM" id="Phobius"/>
    </source>
</evidence>
<sequence length="123" mass="14022">MWCVHCRQWPRICGRNDLHLTPEDLLIYVHTCLSALFNLTCALICPFVRSTSCPDGSDGRKDCRHAKERLTTPVEPIQPNQSNETGAKRPESGHDKCQAPTTRLARRHVQLERTTLAWVQICD</sequence>
<gene>
    <name evidence="3" type="ORF">PXEA_LOCUS27471</name>
</gene>